<dbReference type="Pfam" id="PF13393">
    <property type="entry name" value="tRNA-synt_His"/>
    <property type="match status" value="1"/>
</dbReference>
<feature type="binding site" evidence="6">
    <location>
        <begin position="89"/>
        <end position="91"/>
    </location>
    <ligand>
        <name>L-histidine</name>
        <dbReference type="ChEBI" id="CHEBI:57595"/>
    </ligand>
</feature>
<comment type="catalytic activity">
    <reaction evidence="4 5">
        <text>tRNA(His) + L-histidine + ATP = L-histidyl-tRNA(His) + AMP + diphosphate + H(+)</text>
        <dbReference type="Rhea" id="RHEA:17313"/>
        <dbReference type="Rhea" id="RHEA-COMP:9665"/>
        <dbReference type="Rhea" id="RHEA-COMP:9689"/>
        <dbReference type="ChEBI" id="CHEBI:15378"/>
        <dbReference type="ChEBI" id="CHEBI:30616"/>
        <dbReference type="ChEBI" id="CHEBI:33019"/>
        <dbReference type="ChEBI" id="CHEBI:57595"/>
        <dbReference type="ChEBI" id="CHEBI:78442"/>
        <dbReference type="ChEBI" id="CHEBI:78527"/>
        <dbReference type="ChEBI" id="CHEBI:456215"/>
        <dbReference type="EC" id="6.1.1.21"/>
    </reaction>
</comment>
<dbReference type="InterPro" id="IPR045864">
    <property type="entry name" value="aa-tRNA-synth_II/BPL/LPL"/>
</dbReference>
<comment type="caution">
    <text evidence="8">The sequence shown here is derived from an EMBL/GenBank/DDBJ whole genome shotgun (WGS) entry which is preliminary data.</text>
</comment>
<evidence type="ECO:0000313" key="9">
    <source>
        <dbReference type="Proteomes" id="UP000230564"/>
    </source>
</evidence>
<protein>
    <recommendedName>
        <fullName evidence="5">Histidine--tRNA ligase</fullName>
        <ecNumber evidence="5">6.1.1.21</ecNumber>
    </recommendedName>
    <alternativeName>
        <fullName evidence="5">Histidyl-tRNA synthetase</fullName>
        <shortName evidence="5">HisRS</shortName>
    </alternativeName>
</protein>
<evidence type="ECO:0000256" key="6">
    <source>
        <dbReference type="PIRSR" id="PIRSR001549-1"/>
    </source>
</evidence>
<dbReference type="SUPFAM" id="SSF52954">
    <property type="entry name" value="Class II aaRS ABD-related"/>
    <property type="match status" value="1"/>
</dbReference>
<keyword evidence="5" id="KW-0963">Cytoplasm</keyword>
<keyword evidence="5 8" id="KW-0436">Ligase</keyword>
<dbReference type="InterPro" id="IPR006195">
    <property type="entry name" value="aa-tRNA-synth_II"/>
</dbReference>
<dbReference type="AlphaFoldDB" id="A0A2H0NDV1"/>
<organism evidence="8 9">
    <name type="scientific">Candidatus Komeilibacteria bacterium CG11_big_fil_rev_8_21_14_0_20_36_20</name>
    <dbReference type="NCBI Taxonomy" id="1974477"/>
    <lineage>
        <taxon>Bacteria</taxon>
        <taxon>Candidatus Komeiliibacteriota</taxon>
    </lineage>
</organism>
<dbReference type="GO" id="GO:0004821">
    <property type="term" value="F:histidine-tRNA ligase activity"/>
    <property type="evidence" value="ECO:0007669"/>
    <property type="project" value="UniProtKB-UniRule"/>
</dbReference>
<evidence type="ECO:0000313" key="8">
    <source>
        <dbReference type="EMBL" id="PIR07068.1"/>
    </source>
</evidence>
<dbReference type="Gene3D" id="3.30.930.10">
    <property type="entry name" value="Bira Bifunctional Protein, Domain 2"/>
    <property type="match status" value="1"/>
</dbReference>
<dbReference type="PIRSF" id="PIRSF001549">
    <property type="entry name" value="His-tRNA_synth"/>
    <property type="match status" value="1"/>
</dbReference>
<feature type="binding site" evidence="6">
    <location>
        <position position="120"/>
    </location>
    <ligand>
        <name>L-histidine</name>
        <dbReference type="ChEBI" id="CHEBI:57595"/>
    </ligand>
</feature>
<dbReference type="Gene3D" id="3.40.50.800">
    <property type="entry name" value="Anticodon-binding domain"/>
    <property type="match status" value="1"/>
</dbReference>
<evidence type="ECO:0000256" key="4">
    <source>
        <dbReference type="ARBA" id="ARBA00047639"/>
    </source>
</evidence>
<dbReference type="PANTHER" id="PTHR43707:SF1">
    <property type="entry name" value="HISTIDINE--TRNA LIGASE, MITOCHONDRIAL-RELATED"/>
    <property type="match status" value="1"/>
</dbReference>
<comment type="subunit">
    <text evidence="5">Homodimer.</text>
</comment>
<keyword evidence="5" id="KW-0648">Protein biosynthesis</keyword>
<evidence type="ECO:0000256" key="5">
    <source>
        <dbReference type="HAMAP-Rule" id="MF_00127"/>
    </source>
</evidence>
<feature type="binding site" evidence="6">
    <location>
        <begin position="268"/>
        <end position="269"/>
    </location>
    <ligand>
        <name>L-histidine</name>
        <dbReference type="ChEBI" id="CHEBI:57595"/>
    </ligand>
</feature>
<name>A0A2H0NDV1_9BACT</name>
<dbReference type="EC" id="6.1.1.21" evidence="5"/>
<feature type="binding site" evidence="6">
    <location>
        <position position="138"/>
    </location>
    <ligand>
        <name>L-histidine</name>
        <dbReference type="ChEBI" id="CHEBI:57595"/>
    </ligand>
</feature>
<comment type="subcellular location">
    <subcellularLocation>
        <location evidence="5">Cytoplasm</location>
    </subcellularLocation>
</comment>
<evidence type="ECO:0000256" key="1">
    <source>
        <dbReference type="ARBA" id="ARBA00008226"/>
    </source>
</evidence>
<evidence type="ECO:0000259" key="7">
    <source>
        <dbReference type="PROSITE" id="PS50862"/>
    </source>
</evidence>
<dbReference type="InterPro" id="IPR004516">
    <property type="entry name" value="HisRS/HisZ"/>
</dbReference>
<dbReference type="GO" id="GO:0006427">
    <property type="term" value="P:histidyl-tRNA aminoacylation"/>
    <property type="evidence" value="ECO:0007669"/>
    <property type="project" value="UniProtKB-UniRule"/>
</dbReference>
<accession>A0A2H0NDV1</accession>
<dbReference type="InterPro" id="IPR004154">
    <property type="entry name" value="Anticodon-bd"/>
</dbReference>
<dbReference type="GO" id="GO:0005524">
    <property type="term" value="F:ATP binding"/>
    <property type="evidence" value="ECO:0007669"/>
    <property type="project" value="UniProtKB-UniRule"/>
</dbReference>
<dbReference type="SUPFAM" id="SSF55681">
    <property type="entry name" value="Class II aaRS and biotin synthetases"/>
    <property type="match status" value="1"/>
</dbReference>
<dbReference type="EMBL" id="PCWQ01000007">
    <property type="protein sequence ID" value="PIR07068.1"/>
    <property type="molecule type" value="Genomic_DNA"/>
</dbReference>
<proteinExistence type="inferred from homology"/>
<evidence type="ECO:0000256" key="2">
    <source>
        <dbReference type="ARBA" id="ARBA00022741"/>
    </source>
</evidence>
<gene>
    <name evidence="5" type="primary">hisS</name>
    <name evidence="8" type="ORF">COV55_01410</name>
</gene>
<dbReference type="InterPro" id="IPR015807">
    <property type="entry name" value="His-tRNA-ligase"/>
</dbReference>
<keyword evidence="3 5" id="KW-0030">Aminoacyl-tRNA synthetase</keyword>
<dbReference type="PROSITE" id="PS50862">
    <property type="entry name" value="AA_TRNA_LIGASE_II"/>
    <property type="match status" value="1"/>
</dbReference>
<dbReference type="Pfam" id="PF03129">
    <property type="entry name" value="HGTP_anticodon"/>
    <property type="match status" value="1"/>
</dbReference>
<feature type="domain" description="Aminoacyl-transfer RNA synthetases class-II family profile" evidence="7">
    <location>
        <begin position="31"/>
        <end position="332"/>
    </location>
</feature>
<dbReference type="GO" id="GO:0005737">
    <property type="term" value="C:cytoplasm"/>
    <property type="evidence" value="ECO:0007669"/>
    <property type="project" value="UniProtKB-SubCell"/>
</dbReference>
<dbReference type="PANTHER" id="PTHR43707">
    <property type="entry name" value="HISTIDYL-TRNA SYNTHETASE"/>
    <property type="match status" value="1"/>
</dbReference>
<dbReference type="InterPro" id="IPR041715">
    <property type="entry name" value="HisRS-like_core"/>
</dbReference>
<comment type="similarity">
    <text evidence="1 5">Belongs to the class-II aminoacyl-tRNA synthetase family.</text>
</comment>
<evidence type="ECO:0000256" key="3">
    <source>
        <dbReference type="ARBA" id="ARBA00023146"/>
    </source>
</evidence>
<reference evidence="8 9" key="1">
    <citation type="submission" date="2017-09" db="EMBL/GenBank/DDBJ databases">
        <title>Depth-based differentiation of microbial function through sediment-hosted aquifers and enrichment of novel symbionts in the deep terrestrial subsurface.</title>
        <authorList>
            <person name="Probst A.J."/>
            <person name="Ladd B."/>
            <person name="Jarett J.K."/>
            <person name="Geller-Mcgrath D.E."/>
            <person name="Sieber C.M."/>
            <person name="Emerson J.B."/>
            <person name="Anantharaman K."/>
            <person name="Thomas B.C."/>
            <person name="Malmstrom R."/>
            <person name="Stieglmeier M."/>
            <person name="Klingl A."/>
            <person name="Woyke T."/>
            <person name="Ryan C.M."/>
            <person name="Banfield J.F."/>
        </authorList>
    </citation>
    <scope>NUCLEOTIDE SEQUENCE [LARGE SCALE GENOMIC DNA]</scope>
    <source>
        <strain evidence="8">CG11_big_fil_rev_8_21_14_0_20_36_20</strain>
    </source>
</reference>
<dbReference type="InterPro" id="IPR036621">
    <property type="entry name" value="Anticodon-bd_dom_sf"/>
</dbReference>
<feature type="binding site" evidence="6">
    <location>
        <position position="264"/>
    </location>
    <ligand>
        <name>L-histidine</name>
        <dbReference type="ChEBI" id="CHEBI:57595"/>
    </ligand>
</feature>
<feature type="binding site" evidence="6">
    <location>
        <position position="134"/>
    </location>
    <ligand>
        <name>L-histidine</name>
        <dbReference type="ChEBI" id="CHEBI:57595"/>
    </ligand>
</feature>
<dbReference type="CDD" id="cd00773">
    <property type="entry name" value="HisRS-like_core"/>
    <property type="match status" value="1"/>
</dbReference>
<dbReference type="Proteomes" id="UP000230564">
    <property type="component" value="Unassembled WGS sequence"/>
</dbReference>
<sequence>MAKKQSKQIKVQSVKGMRDILPGEQPSWDLVRDKVKNFGQNYGFERIDTPILEFTNLFKRTVGENTDIVSKEMYSFVTLGGDKLSLRPETTASVARSYIEHGMLNLPQPVKLYYLGPQFRHDKPQAGRYRQFWQFGFEAIGDSDPVIDAELISISYHLLKEIGLDIEIHVNSIGDSECRSHYLKVLKQYYQGHRKDLCADCKDRLNKNTLRLLDCKNKKCENLAAEAPQIIDHLCDECKNHFMLVLEYLDELDIKYTLNPKIVRGLDYYTKTTWEIMEIGQEGKLQALGGGGRYDDLISLIGGRPTPAVGFAMGIDRVIAKMQELKIKVDKPNSRDIYIAQLGIEARKKALNLVEELRATGFQVASNMSKKGLKDQLELANKKGVKYTLIIGQKEISDSTILIRDMESGVQEIIDIKKVKNEIRKRLDSYEAKSIKLKK</sequence>
<dbReference type="NCBIfam" id="TIGR00442">
    <property type="entry name" value="hisS"/>
    <property type="match status" value="1"/>
</dbReference>
<dbReference type="HAMAP" id="MF_00127">
    <property type="entry name" value="His_tRNA_synth"/>
    <property type="match status" value="1"/>
</dbReference>
<keyword evidence="2 5" id="KW-0547">Nucleotide-binding</keyword>
<keyword evidence="5" id="KW-0067">ATP-binding</keyword>